<dbReference type="Pfam" id="PF14534">
    <property type="entry name" value="DUF4440"/>
    <property type="match status" value="1"/>
</dbReference>
<dbReference type="Proteomes" id="UP001566331">
    <property type="component" value="Unassembled WGS sequence"/>
</dbReference>
<comment type="caution">
    <text evidence="2">The sequence shown here is derived from an EMBL/GenBank/DDBJ whole genome shotgun (WGS) entry which is preliminary data.</text>
</comment>
<dbReference type="SUPFAM" id="SSF54427">
    <property type="entry name" value="NTF2-like"/>
    <property type="match status" value="1"/>
</dbReference>
<name>A0ABV4HR19_9GAMM</name>
<evidence type="ECO:0000313" key="3">
    <source>
        <dbReference type="Proteomes" id="UP001566331"/>
    </source>
</evidence>
<protein>
    <submittedName>
        <fullName evidence="2">Nuclear transport factor 2 family protein</fullName>
    </submittedName>
</protein>
<accession>A0ABV4HR19</accession>
<proteinExistence type="predicted"/>
<evidence type="ECO:0000259" key="1">
    <source>
        <dbReference type="Pfam" id="PF14534"/>
    </source>
</evidence>
<dbReference type="EMBL" id="JBFWIC010000014">
    <property type="protein sequence ID" value="MEZ0475185.1"/>
    <property type="molecule type" value="Genomic_DNA"/>
</dbReference>
<dbReference type="InterPro" id="IPR032710">
    <property type="entry name" value="NTF2-like_dom_sf"/>
</dbReference>
<evidence type="ECO:0000313" key="2">
    <source>
        <dbReference type="EMBL" id="MEZ0475185.1"/>
    </source>
</evidence>
<reference evidence="2 3" key="1">
    <citation type="submission" date="2024-07" db="EMBL/GenBank/DDBJ databases">
        <title>Luteimonas salilacus sp. nov., isolated from the shore soil of Salt Lake in Tibet of China.</title>
        <authorList>
            <person name="Zhang X."/>
            <person name="Li A."/>
        </authorList>
    </citation>
    <scope>NUCLEOTIDE SEQUENCE [LARGE SCALE GENOMIC DNA]</scope>
    <source>
        <strain evidence="2 3">B3-2-R+30</strain>
    </source>
</reference>
<sequence>MTTHSADELRRLNDHYVRAYLASDVDWFKRHLAADFRCILSSGAMVDRAAFLRNVAQPVAMTSFQIEDVTVQFEGDTAIVQARTRYETPDGRRGGSRYTDLWVLRDGRWQTMTAQITAIAEPIDAP</sequence>
<feature type="domain" description="DUF4440" evidence="1">
    <location>
        <begin position="10"/>
        <end position="110"/>
    </location>
</feature>
<organism evidence="2 3">
    <name type="scientific">Luteimonas salinilitoris</name>
    <dbReference type="NCBI Taxonomy" id="3237697"/>
    <lineage>
        <taxon>Bacteria</taxon>
        <taxon>Pseudomonadati</taxon>
        <taxon>Pseudomonadota</taxon>
        <taxon>Gammaproteobacteria</taxon>
        <taxon>Lysobacterales</taxon>
        <taxon>Lysobacteraceae</taxon>
        <taxon>Luteimonas</taxon>
    </lineage>
</organism>
<gene>
    <name evidence="2" type="ORF">AB6713_11240</name>
</gene>
<dbReference type="InterPro" id="IPR027843">
    <property type="entry name" value="DUF4440"/>
</dbReference>
<keyword evidence="3" id="KW-1185">Reference proteome</keyword>
<dbReference type="Gene3D" id="3.10.450.50">
    <property type="match status" value="1"/>
</dbReference>
<dbReference type="RefSeq" id="WP_370564620.1">
    <property type="nucleotide sequence ID" value="NZ_JBFWIB010000009.1"/>
</dbReference>